<evidence type="ECO:0000256" key="9">
    <source>
        <dbReference type="SAM" id="SignalP"/>
    </source>
</evidence>
<evidence type="ECO:0000256" key="8">
    <source>
        <dbReference type="SAM" id="MobiDB-lite"/>
    </source>
</evidence>
<keyword evidence="4 9" id="KW-0732">Signal</keyword>
<evidence type="ECO:0000256" key="3">
    <source>
        <dbReference type="ARBA" id="ARBA00022723"/>
    </source>
</evidence>
<keyword evidence="11" id="KW-1185">Reference proteome</keyword>
<proteinExistence type="inferred from homology"/>
<evidence type="ECO:0000313" key="11">
    <source>
        <dbReference type="Proteomes" id="UP001054811"/>
    </source>
</evidence>
<dbReference type="Gene3D" id="3.40.50.1820">
    <property type="entry name" value="alpha/beta hydrolase"/>
    <property type="match status" value="1"/>
</dbReference>
<feature type="region of interest" description="Disordered" evidence="8">
    <location>
        <begin position="388"/>
        <end position="446"/>
    </location>
</feature>
<evidence type="ECO:0000256" key="7">
    <source>
        <dbReference type="ARBA" id="ARBA00023157"/>
    </source>
</evidence>
<organism evidence="10 11">
    <name type="scientific">Microbacterium elymi</name>
    <dbReference type="NCBI Taxonomy" id="2909587"/>
    <lineage>
        <taxon>Bacteria</taxon>
        <taxon>Bacillati</taxon>
        <taxon>Actinomycetota</taxon>
        <taxon>Actinomycetes</taxon>
        <taxon>Micrococcales</taxon>
        <taxon>Microbacteriaceae</taxon>
        <taxon>Microbacterium</taxon>
    </lineage>
</organism>
<feature type="compositionally biased region" description="Basic and acidic residues" evidence="8">
    <location>
        <begin position="336"/>
        <end position="358"/>
    </location>
</feature>
<dbReference type="GO" id="GO:0016787">
    <property type="term" value="F:hydrolase activity"/>
    <property type="evidence" value="ECO:0007669"/>
    <property type="project" value="UniProtKB-KW"/>
</dbReference>
<keyword evidence="3" id="KW-0479">Metal-binding</keyword>
<gene>
    <name evidence="10" type="ORF">L2X98_21015</name>
</gene>
<reference evidence="10" key="1">
    <citation type="submission" date="2022-01" db="EMBL/GenBank/DDBJ databases">
        <title>Microbacterium eymi and Microbacterium rhizovicinus sp. nov., isolated from the rhizospheric soil of Elymus tsukushiensis, a plant native to the Dokdo Islands, Republic of Korea.</title>
        <authorList>
            <person name="Hwang Y.J."/>
        </authorList>
    </citation>
    <scope>NUCLEOTIDE SEQUENCE</scope>
    <source>
        <strain evidence="10">KUDC0405</strain>
    </source>
</reference>
<feature type="region of interest" description="Disordered" evidence="8">
    <location>
        <begin position="332"/>
        <end position="359"/>
    </location>
</feature>
<evidence type="ECO:0000256" key="4">
    <source>
        <dbReference type="ARBA" id="ARBA00022729"/>
    </source>
</evidence>
<dbReference type="PANTHER" id="PTHR33938">
    <property type="entry name" value="FERULOYL ESTERASE B-RELATED"/>
    <property type="match status" value="1"/>
</dbReference>
<keyword evidence="6" id="KW-0106">Calcium</keyword>
<keyword evidence="5 10" id="KW-0378">Hydrolase</keyword>
<comment type="similarity">
    <text evidence="1">Belongs to the tannase family.</text>
</comment>
<accession>A0ABY5NKW1</accession>
<evidence type="ECO:0000256" key="5">
    <source>
        <dbReference type="ARBA" id="ARBA00022801"/>
    </source>
</evidence>
<dbReference type="InterPro" id="IPR011118">
    <property type="entry name" value="Tannase/feruloyl_esterase"/>
</dbReference>
<dbReference type="PANTHER" id="PTHR33938:SF15">
    <property type="entry name" value="FERULOYL ESTERASE B-RELATED"/>
    <property type="match status" value="1"/>
</dbReference>
<dbReference type="Pfam" id="PF07519">
    <property type="entry name" value="Tannase"/>
    <property type="match status" value="1"/>
</dbReference>
<dbReference type="SUPFAM" id="SSF53474">
    <property type="entry name" value="alpha/beta-Hydrolases"/>
    <property type="match status" value="1"/>
</dbReference>
<evidence type="ECO:0000313" key="10">
    <source>
        <dbReference type="EMBL" id="UUT35711.1"/>
    </source>
</evidence>
<feature type="compositionally biased region" description="Basic and acidic residues" evidence="8">
    <location>
        <begin position="388"/>
        <end position="403"/>
    </location>
</feature>
<dbReference type="Proteomes" id="UP001054811">
    <property type="component" value="Chromosome"/>
</dbReference>
<name>A0ABY5NKW1_9MICO</name>
<dbReference type="EMBL" id="CP091139">
    <property type="protein sequence ID" value="UUT35711.1"/>
    <property type="molecule type" value="Genomic_DNA"/>
</dbReference>
<evidence type="ECO:0000256" key="6">
    <source>
        <dbReference type="ARBA" id="ARBA00022837"/>
    </source>
</evidence>
<evidence type="ECO:0000256" key="1">
    <source>
        <dbReference type="ARBA" id="ARBA00006249"/>
    </source>
</evidence>
<dbReference type="InterPro" id="IPR029058">
    <property type="entry name" value="AB_hydrolase_fold"/>
</dbReference>
<feature type="chain" id="PRO_5046761529" evidence="9">
    <location>
        <begin position="26"/>
        <end position="446"/>
    </location>
</feature>
<keyword evidence="2" id="KW-0719">Serine esterase</keyword>
<feature type="signal peptide" evidence="9">
    <location>
        <begin position="1"/>
        <end position="25"/>
    </location>
</feature>
<evidence type="ECO:0000256" key="2">
    <source>
        <dbReference type="ARBA" id="ARBA00022487"/>
    </source>
</evidence>
<protein>
    <submittedName>
        <fullName evidence="10">Tannase/feruloyl esterase family alpha/beta hydrolase</fullName>
    </submittedName>
</protein>
<keyword evidence="7" id="KW-1015">Disulfide bond</keyword>
<sequence>MRRTAVIAALSAVLLTGGMINGWVAGAGPASAHGNSGHGPGHGTSAAITERACTGLGDASIGANKIGLPTTGATVTTATWVVDDGVGRCQVVGDILPVDSAAPPIEFQVNLPANWNHRAVQMGGGGYDGSLVTGLDAYALQPAGQKTPLEQGFVTLGSDGGHKGTGGFDSTFGLNDEALANYGTQSIKKTHDVAMALMKTAFRSTPKYFYFIGFSQGGHEAINAAGLYPKDYDGVVAGTPSYNVAMMHAGIGSVYRDALYSDGGAGWLNTAKTQLLVHAVYAACDPLDGLKDGVISNVTACQQTFNVTTLRLPGWGGCRGHVPLGCADQCGDEDREPAQHRVPDRGQQRGRRGADPVRRHLHGVHARLGGPAGQPRQRQGGLPVLGAERDRDQHRDAGSELRHAHFQPEPVGQPHPRGRKAAGQHERRPLGVRQAGRQDAPDHRTG</sequence>